<gene>
    <name evidence="4" type="ORF">SAMN06297229_1919</name>
</gene>
<name>A0A1Y6FWA2_9GAMM</name>
<organism evidence="4 5">
    <name type="scientific">Pseudidiomarina planktonica</name>
    <dbReference type="NCBI Taxonomy" id="1323738"/>
    <lineage>
        <taxon>Bacteria</taxon>
        <taxon>Pseudomonadati</taxon>
        <taxon>Pseudomonadota</taxon>
        <taxon>Gammaproteobacteria</taxon>
        <taxon>Alteromonadales</taxon>
        <taxon>Idiomarinaceae</taxon>
        <taxon>Pseudidiomarina</taxon>
    </lineage>
</organism>
<dbReference type="RefSeq" id="WP_086435053.1">
    <property type="nucleotide sequence ID" value="NZ_FXWH01000002.1"/>
</dbReference>
<dbReference type="Gene3D" id="1.10.10.60">
    <property type="entry name" value="Homeodomain-like"/>
    <property type="match status" value="1"/>
</dbReference>
<feature type="domain" description="HTH tetR-type" evidence="3">
    <location>
        <begin position="14"/>
        <end position="74"/>
    </location>
</feature>
<dbReference type="Pfam" id="PF00440">
    <property type="entry name" value="TetR_N"/>
    <property type="match status" value="1"/>
</dbReference>
<dbReference type="PANTHER" id="PTHR30055">
    <property type="entry name" value="HTH-TYPE TRANSCRIPTIONAL REGULATOR RUTR"/>
    <property type="match status" value="1"/>
</dbReference>
<evidence type="ECO:0000256" key="1">
    <source>
        <dbReference type="ARBA" id="ARBA00023125"/>
    </source>
</evidence>
<accession>A0A1Y6FWA2</accession>
<sequence>MAYRETVKVKARKAATRTKLLTSATELVGEAGFRQVQMSAVARKSGVAVGTLYKYFLSKEKLFANVFQMATEREVSHVELALQGSQSAPQRLRNALQLFAERALKNPTLAWALIAEPVDPEVDSERLIYRARYAQLFERTIEQGIAAGDLPPQNASCSSTALVGAIAESLIGPLAPKPANDNSLNQAAVINHILNFCLQGLGATAAASVRSTA</sequence>
<evidence type="ECO:0000313" key="5">
    <source>
        <dbReference type="Proteomes" id="UP000194450"/>
    </source>
</evidence>
<dbReference type="PANTHER" id="PTHR30055:SF226">
    <property type="entry name" value="HTH-TYPE TRANSCRIPTIONAL REGULATOR PKSA"/>
    <property type="match status" value="1"/>
</dbReference>
<dbReference type="AlphaFoldDB" id="A0A1Y6FWA2"/>
<dbReference type="InterPro" id="IPR009057">
    <property type="entry name" value="Homeodomain-like_sf"/>
</dbReference>
<dbReference type="OrthoDB" id="63332at2"/>
<dbReference type="Pfam" id="PF17932">
    <property type="entry name" value="TetR_C_24"/>
    <property type="match status" value="1"/>
</dbReference>
<proteinExistence type="predicted"/>
<evidence type="ECO:0000259" key="3">
    <source>
        <dbReference type="PROSITE" id="PS50977"/>
    </source>
</evidence>
<dbReference type="GO" id="GO:0003700">
    <property type="term" value="F:DNA-binding transcription factor activity"/>
    <property type="evidence" value="ECO:0007669"/>
    <property type="project" value="TreeGrafter"/>
</dbReference>
<evidence type="ECO:0000256" key="2">
    <source>
        <dbReference type="PROSITE-ProRule" id="PRU00335"/>
    </source>
</evidence>
<reference evidence="5" key="1">
    <citation type="submission" date="2017-04" db="EMBL/GenBank/DDBJ databases">
        <authorList>
            <person name="Varghese N."/>
            <person name="Submissions S."/>
        </authorList>
    </citation>
    <scope>NUCLEOTIDE SEQUENCE [LARGE SCALE GENOMIC DNA]</scope>
</reference>
<protein>
    <submittedName>
        <fullName evidence="4">Transcriptional regulator, TetR family</fullName>
    </submittedName>
</protein>
<dbReference type="EMBL" id="FXWH01000002">
    <property type="protein sequence ID" value="SMQ80003.1"/>
    <property type="molecule type" value="Genomic_DNA"/>
</dbReference>
<keyword evidence="5" id="KW-1185">Reference proteome</keyword>
<dbReference type="SUPFAM" id="SSF46689">
    <property type="entry name" value="Homeodomain-like"/>
    <property type="match status" value="1"/>
</dbReference>
<dbReference type="PROSITE" id="PS50977">
    <property type="entry name" value="HTH_TETR_2"/>
    <property type="match status" value="1"/>
</dbReference>
<dbReference type="GO" id="GO:0000976">
    <property type="term" value="F:transcription cis-regulatory region binding"/>
    <property type="evidence" value="ECO:0007669"/>
    <property type="project" value="TreeGrafter"/>
</dbReference>
<dbReference type="InterPro" id="IPR001647">
    <property type="entry name" value="HTH_TetR"/>
</dbReference>
<feature type="DNA-binding region" description="H-T-H motif" evidence="2">
    <location>
        <begin position="37"/>
        <end position="56"/>
    </location>
</feature>
<dbReference type="PRINTS" id="PR00455">
    <property type="entry name" value="HTHTETR"/>
</dbReference>
<dbReference type="SUPFAM" id="SSF48498">
    <property type="entry name" value="Tetracyclin repressor-like, C-terminal domain"/>
    <property type="match status" value="1"/>
</dbReference>
<evidence type="ECO:0000313" key="4">
    <source>
        <dbReference type="EMBL" id="SMQ80003.1"/>
    </source>
</evidence>
<dbReference type="InterPro" id="IPR050109">
    <property type="entry name" value="HTH-type_TetR-like_transc_reg"/>
</dbReference>
<dbReference type="Gene3D" id="1.10.357.10">
    <property type="entry name" value="Tetracycline Repressor, domain 2"/>
    <property type="match status" value="1"/>
</dbReference>
<keyword evidence="1 2" id="KW-0238">DNA-binding</keyword>
<dbReference type="InterPro" id="IPR036271">
    <property type="entry name" value="Tet_transcr_reg_TetR-rel_C_sf"/>
</dbReference>
<dbReference type="InterPro" id="IPR041490">
    <property type="entry name" value="KstR2_TetR_C"/>
</dbReference>
<dbReference type="Proteomes" id="UP000194450">
    <property type="component" value="Unassembled WGS sequence"/>
</dbReference>